<dbReference type="InterPro" id="IPR000847">
    <property type="entry name" value="LysR_HTH_N"/>
</dbReference>
<comment type="caution">
    <text evidence="6">The sequence shown here is derived from an EMBL/GenBank/DDBJ whole genome shotgun (WGS) entry which is preliminary data.</text>
</comment>
<dbReference type="AlphaFoldDB" id="G7GTB4"/>
<name>G7GTB4_9ACTN</name>
<evidence type="ECO:0000313" key="7">
    <source>
        <dbReference type="Proteomes" id="UP000006023"/>
    </source>
</evidence>
<dbReference type="PANTHER" id="PTHR30118">
    <property type="entry name" value="HTH-TYPE TRANSCRIPTIONAL REGULATOR LEUO-RELATED"/>
    <property type="match status" value="1"/>
</dbReference>
<gene>
    <name evidence="6" type="ORF">GOAMR_59_01400</name>
</gene>
<dbReference type="PANTHER" id="PTHR30118:SF15">
    <property type="entry name" value="TRANSCRIPTIONAL REGULATORY PROTEIN"/>
    <property type="match status" value="1"/>
</dbReference>
<dbReference type="Gene3D" id="3.40.190.10">
    <property type="entry name" value="Periplasmic binding protein-like II"/>
    <property type="match status" value="2"/>
</dbReference>
<evidence type="ECO:0000256" key="3">
    <source>
        <dbReference type="ARBA" id="ARBA00023125"/>
    </source>
</evidence>
<evidence type="ECO:0000313" key="6">
    <source>
        <dbReference type="EMBL" id="GAB06839.1"/>
    </source>
</evidence>
<keyword evidence="4" id="KW-0804">Transcription</keyword>
<dbReference type="InterPro" id="IPR050389">
    <property type="entry name" value="LysR-type_TF"/>
</dbReference>
<keyword evidence="3" id="KW-0238">DNA-binding</keyword>
<dbReference type="eggNOG" id="COG0583">
    <property type="taxonomic scope" value="Bacteria"/>
</dbReference>
<feature type="domain" description="HTH lysR-type" evidence="5">
    <location>
        <begin position="4"/>
        <end position="61"/>
    </location>
</feature>
<proteinExistence type="inferred from homology"/>
<dbReference type="GO" id="GO:0003700">
    <property type="term" value="F:DNA-binding transcription factor activity"/>
    <property type="evidence" value="ECO:0007669"/>
    <property type="project" value="InterPro"/>
</dbReference>
<accession>G7GTB4</accession>
<dbReference type="SUPFAM" id="SSF46785">
    <property type="entry name" value="Winged helix' DNA-binding domain"/>
    <property type="match status" value="1"/>
</dbReference>
<dbReference type="Pfam" id="PF00126">
    <property type="entry name" value="HTH_1"/>
    <property type="match status" value="1"/>
</dbReference>
<dbReference type="SUPFAM" id="SSF53850">
    <property type="entry name" value="Periplasmic binding protein-like II"/>
    <property type="match status" value="1"/>
</dbReference>
<dbReference type="Gene3D" id="1.10.10.10">
    <property type="entry name" value="Winged helix-like DNA-binding domain superfamily/Winged helix DNA-binding domain"/>
    <property type="match status" value="1"/>
</dbReference>
<sequence>MSHVDFNLLAGLDALLEHRSVQDAAAQLHLTPPAVSRILSRLRAATGDEILVRNGRHMIPTARALEMRSEVRDLVARAEQILSPRRSLDLAQLQRSFVVRCHESLAPTVASGVVRVIANTAPQVQLRVLGEGSGDDRDLAQGLVDLDVGAEPPATAGLRARVITSDRMMLVASRDAGLDVENPALEAVVAVPHIAISRRGRARGHLDDVLAEAGLSRKIIATVPTVAAGLAILETTTSATVIPERLTRSLPEGLVVRPLPFTLQAAPIALSWHRRYDSDLAHAWLRDIVAATLGTATIG</sequence>
<keyword evidence="2" id="KW-0805">Transcription regulation</keyword>
<reference evidence="6 7" key="1">
    <citation type="submission" date="2011-11" db="EMBL/GenBank/DDBJ databases">
        <title>Whole genome shotgun sequence of Gordonia amarae NBRC 15530.</title>
        <authorList>
            <person name="Takarada H."/>
            <person name="Hosoyama A."/>
            <person name="Tsuchikane K."/>
            <person name="Katsumata H."/>
            <person name="Yamazaki S."/>
            <person name="Fujita N."/>
        </authorList>
    </citation>
    <scope>NUCLEOTIDE SEQUENCE [LARGE SCALE GENOMIC DNA]</scope>
    <source>
        <strain evidence="6 7">NBRC 15530</strain>
    </source>
</reference>
<evidence type="ECO:0000256" key="2">
    <source>
        <dbReference type="ARBA" id="ARBA00023015"/>
    </source>
</evidence>
<dbReference type="InterPro" id="IPR036390">
    <property type="entry name" value="WH_DNA-bd_sf"/>
</dbReference>
<evidence type="ECO:0000256" key="4">
    <source>
        <dbReference type="ARBA" id="ARBA00023163"/>
    </source>
</evidence>
<protein>
    <submittedName>
        <fullName evidence="6">Putative LysR family transcriptional regulator</fullName>
    </submittedName>
</protein>
<organism evidence="6 7">
    <name type="scientific">Gordonia amarae NBRC 15530</name>
    <dbReference type="NCBI Taxonomy" id="1075090"/>
    <lineage>
        <taxon>Bacteria</taxon>
        <taxon>Bacillati</taxon>
        <taxon>Actinomycetota</taxon>
        <taxon>Actinomycetes</taxon>
        <taxon>Mycobacteriales</taxon>
        <taxon>Gordoniaceae</taxon>
        <taxon>Gordonia</taxon>
    </lineage>
</organism>
<evidence type="ECO:0000256" key="1">
    <source>
        <dbReference type="ARBA" id="ARBA00009437"/>
    </source>
</evidence>
<dbReference type="STRING" id="1075090.GOAMR_59_01400"/>
<dbReference type="InterPro" id="IPR036388">
    <property type="entry name" value="WH-like_DNA-bd_sf"/>
</dbReference>
<dbReference type="Proteomes" id="UP000006023">
    <property type="component" value="Unassembled WGS sequence"/>
</dbReference>
<evidence type="ECO:0000259" key="5">
    <source>
        <dbReference type="PROSITE" id="PS50931"/>
    </source>
</evidence>
<keyword evidence="7" id="KW-1185">Reference proteome</keyword>
<dbReference type="InterPro" id="IPR005119">
    <property type="entry name" value="LysR_subst-bd"/>
</dbReference>
<dbReference type="PROSITE" id="PS50931">
    <property type="entry name" value="HTH_LYSR"/>
    <property type="match status" value="1"/>
</dbReference>
<dbReference type="Pfam" id="PF03466">
    <property type="entry name" value="LysR_substrate"/>
    <property type="match status" value="1"/>
</dbReference>
<comment type="similarity">
    <text evidence="1">Belongs to the LysR transcriptional regulatory family.</text>
</comment>
<dbReference type="GO" id="GO:0003677">
    <property type="term" value="F:DNA binding"/>
    <property type="evidence" value="ECO:0007669"/>
    <property type="project" value="UniProtKB-KW"/>
</dbReference>
<dbReference type="EMBL" id="BAED01000059">
    <property type="protein sequence ID" value="GAB06839.1"/>
    <property type="molecule type" value="Genomic_DNA"/>
</dbReference>